<reference evidence="3" key="1">
    <citation type="submission" date="2021-08" db="EMBL/GenBank/DDBJ databases">
        <title>Flavobacterium sp. strain CC-SYL302.</title>
        <authorList>
            <person name="Lin S.-Y."/>
            <person name="Lee T.-H."/>
            <person name="Young C.-C."/>
        </authorList>
    </citation>
    <scope>NUCLEOTIDE SEQUENCE</scope>
    <source>
        <strain evidence="3">CC-SYL302</strain>
    </source>
</reference>
<organism evidence="3 4">
    <name type="scientific">Flavobacterium agricola</name>
    <dbReference type="NCBI Taxonomy" id="2870839"/>
    <lineage>
        <taxon>Bacteria</taxon>
        <taxon>Pseudomonadati</taxon>
        <taxon>Bacteroidota</taxon>
        <taxon>Flavobacteriia</taxon>
        <taxon>Flavobacteriales</taxon>
        <taxon>Flavobacteriaceae</taxon>
        <taxon>Flavobacterium</taxon>
    </lineage>
</organism>
<sequence>MKKILFPTDFSETSFNAFKYALELANFLKAEIQVLHIFESKTLSSSRLSPKTIDEFKENIELKEFEHFKSFGTKFRAIAEEIGRDDINFQYILEYGYLLPVVQKKIKEEGIDLVVMGTNNDKDFETSVLGSNTYNVILHTDVPTLCVPKIAVYKKIEKMVFSTAFSPKDVTALKYFIDLANDNDCEAKCVYVDYKNRKYDNLLNAWKTTFSKDNIEFVILKGDNPVKEVTDYIERENVGLLTTVKYNKTFFESIFTSSFTKKISNRVNIPLLVIHN</sequence>
<evidence type="ECO:0000256" key="1">
    <source>
        <dbReference type="ARBA" id="ARBA00008791"/>
    </source>
</evidence>
<feature type="domain" description="UspA" evidence="2">
    <location>
        <begin position="1"/>
        <end position="148"/>
    </location>
</feature>
<proteinExistence type="inferred from homology"/>
<protein>
    <submittedName>
        <fullName evidence="3">Universal stress protein</fullName>
    </submittedName>
</protein>
<gene>
    <name evidence="3" type="ORF">K5I29_03855</name>
</gene>
<evidence type="ECO:0000313" key="4">
    <source>
        <dbReference type="Proteomes" id="UP001163328"/>
    </source>
</evidence>
<dbReference type="Gene3D" id="3.40.50.620">
    <property type="entry name" value="HUPs"/>
    <property type="match status" value="2"/>
</dbReference>
<name>A0ABY6M3P9_9FLAO</name>
<dbReference type="InterPro" id="IPR006016">
    <property type="entry name" value="UspA"/>
</dbReference>
<dbReference type="PANTHER" id="PTHR46268">
    <property type="entry name" value="STRESS RESPONSE PROTEIN NHAX"/>
    <property type="match status" value="1"/>
</dbReference>
<dbReference type="Pfam" id="PF00582">
    <property type="entry name" value="Usp"/>
    <property type="match status" value="1"/>
</dbReference>
<dbReference type="Proteomes" id="UP001163328">
    <property type="component" value="Chromosome"/>
</dbReference>
<dbReference type="RefSeq" id="WP_264434533.1">
    <property type="nucleotide sequence ID" value="NZ_CP081495.1"/>
</dbReference>
<dbReference type="PANTHER" id="PTHR46268:SF6">
    <property type="entry name" value="UNIVERSAL STRESS PROTEIN UP12"/>
    <property type="match status" value="1"/>
</dbReference>
<dbReference type="EMBL" id="CP081495">
    <property type="protein sequence ID" value="UYW02053.1"/>
    <property type="molecule type" value="Genomic_DNA"/>
</dbReference>
<dbReference type="InterPro" id="IPR006015">
    <property type="entry name" value="Universal_stress_UspA"/>
</dbReference>
<dbReference type="CDD" id="cd00293">
    <property type="entry name" value="USP-like"/>
    <property type="match status" value="1"/>
</dbReference>
<accession>A0ABY6M3P9</accession>
<comment type="similarity">
    <text evidence="1">Belongs to the universal stress protein A family.</text>
</comment>
<dbReference type="InterPro" id="IPR014729">
    <property type="entry name" value="Rossmann-like_a/b/a_fold"/>
</dbReference>
<evidence type="ECO:0000313" key="3">
    <source>
        <dbReference type="EMBL" id="UYW02053.1"/>
    </source>
</evidence>
<dbReference type="SUPFAM" id="SSF52402">
    <property type="entry name" value="Adenine nucleotide alpha hydrolases-like"/>
    <property type="match status" value="2"/>
</dbReference>
<evidence type="ECO:0000259" key="2">
    <source>
        <dbReference type="Pfam" id="PF00582"/>
    </source>
</evidence>
<dbReference type="PRINTS" id="PR01438">
    <property type="entry name" value="UNVRSLSTRESS"/>
</dbReference>
<keyword evidence="4" id="KW-1185">Reference proteome</keyword>